<feature type="compositionally biased region" description="Polar residues" evidence="11">
    <location>
        <begin position="460"/>
        <end position="470"/>
    </location>
</feature>
<dbReference type="PANTHER" id="PTHR32089">
    <property type="entry name" value="METHYL-ACCEPTING CHEMOTAXIS PROTEIN MCPB"/>
    <property type="match status" value="1"/>
</dbReference>
<evidence type="ECO:0000256" key="9">
    <source>
        <dbReference type="ARBA" id="ARBA00029447"/>
    </source>
</evidence>
<dbReference type="PROSITE" id="PS50111">
    <property type="entry name" value="CHEMOTAXIS_TRANSDUC_2"/>
    <property type="match status" value="1"/>
</dbReference>
<evidence type="ECO:0000256" key="10">
    <source>
        <dbReference type="PROSITE-ProRule" id="PRU00284"/>
    </source>
</evidence>
<feature type="compositionally biased region" description="Polar residues" evidence="11">
    <location>
        <begin position="438"/>
        <end position="449"/>
    </location>
</feature>
<dbReference type="SMART" id="SM00304">
    <property type="entry name" value="HAMP"/>
    <property type="match status" value="1"/>
</dbReference>
<keyword evidence="7 12" id="KW-0472">Membrane</keyword>
<evidence type="ECO:0000256" key="11">
    <source>
        <dbReference type="SAM" id="MobiDB-lite"/>
    </source>
</evidence>
<dbReference type="PANTHER" id="PTHR32089:SF39">
    <property type="entry name" value="METHYL-ACCEPTING CHEMOTAXIS PROTEIN HLYB"/>
    <property type="match status" value="1"/>
</dbReference>
<dbReference type="OrthoDB" id="2489132at2"/>
<dbReference type="GO" id="GO:0006935">
    <property type="term" value="P:chemotaxis"/>
    <property type="evidence" value="ECO:0007669"/>
    <property type="project" value="UniProtKB-KW"/>
</dbReference>
<dbReference type="InterPro" id="IPR004089">
    <property type="entry name" value="MCPsignal_dom"/>
</dbReference>
<keyword evidence="3" id="KW-0488">Methylation</keyword>
<evidence type="ECO:0000256" key="1">
    <source>
        <dbReference type="ARBA" id="ARBA00004651"/>
    </source>
</evidence>
<protein>
    <submittedName>
        <fullName evidence="15">Chemotaxis protein</fullName>
    </submittedName>
</protein>
<evidence type="ECO:0000256" key="2">
    <source>
        <dbReference type="ARBA" id="ARBA00022475"/>
    </source>
</evidence>
<dbReference type="FunFam" id="1.10.287.950:FF:000001">
    <property type="entry name" value="Methyl-accepting chemotaxis sensory transducer"/>
    <property type="match status" value="1"/>
</dbReference>
<dbReference type="Pfam" id="PF02743">
    <property type="entry name" value="dCache_1"/>
    <property type="match status" value="1"/>
</dbReference>
<keyword evidence="4" id="KW-0145">Chemotaxis</keyword>
<dbReference type="EMBL" id="MDEN01000068">
    <property type="protein sequence ID" value="OCX14151.1"/>
    <property type="molecule type" value="Genomic_DNA"/>
</dbReference>
<name>A0A1C2DHB7_9PSED</name>
<evidence type="ECO:0000256" key="5">
    <source>
        <dbReference type="ARBA" id="ARBA00022692"/>
    </source>
</evidence>
<dbReference type="SUPFAM" id="SSF58104">
    <property type="entry name" value="Methyl-accepting chemotaxis protein (MCP) signaling domain"/>
    <property type="match status" value="1"/>
</dbReference>
<dbReference type="Proteomes" id="UP000095143">
    <property type="component" value="Unassembled WGS sequence"/>
</dbReference>
<dbReference type="CDD" id="cd11386">
    <property type="entry name" value="MCP_signal"/>
    <property type="match status" value="1"/>
</dbReference>
<dbReference type="InterPro" id="IPR033479">
    <property type="entry name" value="dCache_1"/>
</dbReference>
<dbReference type="GO" id="GO:0007165">
    <property type="term" value="P:signal transduction"/>
    <property type="evidence" value="ECO:0007669"/>
    <property type="project" value="UniProtKB-KW"/>
</dbReference>
<reference evidence="15 16" key="1">
    <citation type="submission" date="2016-08" db="EMBL/GenBank/DDBJ databases">
        <title>Whole genome sequence of Pseudomonas graminis strain UASWS1507, a potential biological control agent for agriculture.</title>
        <authorList>
            <person name="Crovadore J."/>
            <person name="Calmin G."/>
            <person name="Chablais R."/>
            <person name="Cochard B."/>
            <person name="Lefort F."/>
        </authorList>
    </citation>
    <scope>NUCLEOTIDE SEQUENCE [LARGE SCALE GENOMIC DNA]</scope>
    <source>
        <strain evidence="15 16">UASWS1507</strain>
    </source>
</reference>
<evidence type="ECO:0000259" key="13">
    <source>
        <dbReference type="PROSITE" id="PS50111"/>
    </source>
</evidence>
<feature type="domain" description="Methyl-accepting transducer" evidence="13">
    <location>
        <begin position="395"/>
        <end position="631"/>
    </location>
</feature>
<evidence type="ECO:0000313" key="15">
    <source>
        <dbReference type="EMBL" id="OCX14151.1"/>
    </source>
</evidence>
<evidence type="ECO:0000256" key="7">
    <source>
        <dbReference type="ARBA" id="ARBA00023136"/>
    </source>
</evidence>
<evidence type="ECO:0000259" key="14">
    <source>
        <dbReference type="PROSITE" id="PS50885"/>
    </source>
</evidence>
<dbReference type="InterPro" id="IPR003660">
    <property type="entry name" value="HAMP_dom"/>
</dbReference>
<organism evidence="15 16">
    <name type="scientific">Pseudomonas graminis</name>
    <dbReference type="NCBI Taxonomy" id="158627"/>
    <lineage>
        <taxon>Bacteria</taxon>
        <taxon>Pseudomonadati</taxon>
        <taxon>Pseudomonadota</taxon>
        <taxon>Gammaproteobacteria</taxon>
        <taxon>Pseudomonadales</taxon>
        <taxon>Pseudomonadaceae</taxon>
        <taxon>Pseudomonas</taxon>
    </lineage>
</organism>
<accession>A0A1C2DHB7</accession>
<feature type="transmembrane region" description="Helical" evidence="12">
    <location>
        <begin position="317"/>
        <end position="335"/>
    </location>
</feature>
<evidence type="ECO:0000256" key="8">
    <source>
        <dbReference type="ARBA" id="ARBA00023224"/>
    </source>
</evidence>
<keyword evidence="2" id="KW-1003">Cell membrane</keyword>
<feature type="domain" description="HAMP" evidence="14">
    <location>
        <begin position="337"/>
        <end position="390"/>
    </location>
</feature>
<dbReference type="SMART" id="SM00283">
    <property type="entry name" value="MA"/>
    <property type="match status" value="1"/>
</dbReference>
<comment type="similarity">
    <text evidence="9">Belongs to the methyl-accepting chemotaxis (MCP) protein family.</text>
</comment>
<evidence type="ECO:0000256" key="4">
    <source>
        <dbReference type="ARBA" id="ARBA00022500"/>
    </source>
</evidence>
<dbReference type="AlphaFoldDB" id="A0A1C2DHB7"/>
<keyword evidence="8 10" id="KW-0807">Transducer</keyword>
<dbReference type="Pfam" id="PF00015">
    <property type="entry name" value="MCPsignal"/>
    <property type="match status" value="1"/>
</dbReference>
<dbReference type="GO" id="GO:0005886">
    <property type="term" value="C:plasma membrane"/>
    <property type="evidence" value="ECO:0007669"/>
    <property type="project" value="UniProtKB-SubCell"/>
</dbReference>
<evidence type="ECO:0000313" key="16">
    <source>
        <dbReference type="Proteomes" id="UP000095143"/>
    </source>
</evidence>
<feature type="region of interest" description="Disordered" evidence="11">
    <location>
        <begin position="438"/>
        <end position="470"/>
    </location>
</feature>
<dbReference type="CDD" id="cd12913">
    <property type="entry name" value="PDC1_MCP_like"/>
    <property type="match status" value="1"/>
</dbReference>
<keyword evidence="5 12" id="KW-0812">Transmembrane</keyword>
<evidence type="ECO:0000256" key="3">
    <source>
        <dbReference type="ARBA" id="ARBA00022481"/>
    </source>
</evidence>
<dbReference type="Gene3D" id="1.10.287.950">
    <property type="entry name" value="Methyl-accepting chemotaxis protein"/>
    <property type="match status" value="1"/>
</dbReference>
<proteinExistence type="inferred from homology"/>
<dbReference type="Gene3D" id="3.30.450.20">
    <property type="entry name" value="PAS domain"/>
    <property type="match status" value="1"/>
</dbReference>
<sequence>MSLIPRRIAGRMTLGILTLLVLTAVAIYAVMTLGGKPQLVAAGTESAEQSASAITRQLALPLSRIEGTAAAMALLAETLPHDETLYMSNFPGLIDSQGDSAIAGGGVWPEPNAFAAGTERRSFFWARDPANRLDFSDEYNQAKTPPYQAESWYTGAKSAPAGRCVWSDAYQDPVSGVAMTTCSVPYRAQGAFAGVATIDLKLDGLAAFLKEKGGVTDGYAFAVDPSGNLLYFPDAKGTKGLLTITGLSQEQTWFKPVADQLASNTSALSTLRIEHDGRLNGPAYVTLATMAGTGWRIGLVTPEARVVGLANRLTGQILLFLLPLLGVLLGLAWLAGKRLLAQLEETTAQISSLGQGGQTDTQLAILRADEIGALRESVNRYAGSLRDMLHRIAEESVSLERQANELAQLSQGVAERAESQRQDNTLLATAITEMSASANEVAQNTTDCSDTARRSLGDAQKSQDQVNSNSQSIEVLATDIAGAAGAITQLGDDIERVGSVLEVIKSISQQTNLLALNAAIEAARAGEQGRGFAVVADEVRTLAGRTQASANEIQEMISQLRQASSAAVSTMQNGATRTRESVQQAVNVAATLGTTVFSFDDIVQRAHQIAVAAQEQSHVTHEINELAVRIHASSEQGARDAGTLRELGKGMQSISGRLGALSRGGREG</sequence>
<dbReference type="PROSITE" id="PS50885">
    <property type="entry name" value="HAMP"/>
    <property type="match status" value="1"/>
</dbReference>
<comment type="caution">
    <text evidence="15">The sequence shown here is derived from an EMBL/GenBank/DDBJ whole genome shotgun (WGS) entry which is preliminary data.</text>
</comment>
<keyword evidence="6 12" id="KW-1133">Transmembrane helix</keyword>
<gene>
    <name evidence="15" type="ORF">BBI10_21665</name>
</gene>
<evidence type="ECO:0000256" key="12">
    <source>
        <dbReference type="SAM" id="Phobius"/>
    </source>
</evidence>
<comment type="subcellular location">
    <subcellularLocation>
        <location evidence="1">Cell membrane</location>
        <topology evidence="1">Multi-pass membrane protein</topology>
    </subcellularLocation>
</comment>
<evidence type="ECO:0000256" key="6">
    <source>
        <dbReference type="ARBA" id="ARBA00022989"/>
    </source>
</evidence>